<dbReference type="Gene3D" id="2.40.160.20">
    <property type="match status" value="1"/>
</dbReference>
<keyword evidence="1" id="KW-0732">Signal</keyword>
<dbReference type="AlphaFoldDB" id="A0AAN2BMC6"/>
<accession>A0AAN2BMC6</accession>
<feature type="chain" id="PRO_5042869406" evidence="1">
    <location>
        <begin position="23"/>
        <end position="275"/>
    </location>
</feature>
<gene>
    <name evidence="2" type="ORF">MARGE09_P4117</name>
</gene>
<dbReference type="Proteomes" id="UP001320119">
    <property type="component" value="Chromosome"/>
</dbReference>
<name>A0AAN2BMC6_9GAMM</name>
<sequence>MKKIWLPLFTAFLSTVYSSAYAEKSDHSIAIALGQLDFSWKEFDINDDFFDPTYVEVVDESGDLNTIHLTYTYEKEDHHFSTQLSRSSGSVNYYGRIIRDTAEDLWDYSTTDYDMTTLEASYGKYFDVDYIKPFAAILGGYTERERTINGNPNFITPYPTGNEDMSFYYWGLLLDVELFSWNNLSLNVGAEYNRGVKTKQTVSSEGEEDYTLKLKPLISRKLLTSLHYSFLNDWKASLLLELTKSTMKKSREEKPYQPDSEEDHSYLGLRLQKTF</sequence>
<evidence type="ECO:0000256" key="1">
    <source>
        <dbReference type="SAM" id="SignalP"/>
    </source>
</evidence>
<feature type="signal peptide" evidence="1">
    <location>
        <begin position="1"/>
        <end position="22"/>
    </location>
</feature>
<proteinExistence type="predicted"/>
<dbReference type="KEGG" id="marq:MARGE09_P4117"/>
<organism evidence="2 3">
    <name type="scientific">Marinagarivorans cellulosilyticus</name>
    <dbReference type="NCBI Taxonomy" id="2721545"/>
    <lineage>
        <taxon>Bacteria</taxon>
        <taxon>Pseudomonadati</taxon>
        <taxon>Pseudomonadota</taxon>
        <taxon>Gammaproteobacteria</taxon>
        <taxon>Cellvibrionales</taxon>
        <taxon>Cellvibrionaceae</taxon>
        <taxon>Marinagarivorans</taxon>
    </lineage>
</organism>
<protein>
    <submittedName>
        <fullName evidence="2">Uncharacterized protein</fullName>
    </submittedName>
</protein>
<evidence type="ECO:0000313" key="3">
    <source>
        <dbReference type="Proteomes" id="UP001320119"/>
    </source>
</evidence>
<reference evidence="2 3" key="1">
    <citation type="journal article" date="2022" name="IScience">
        <title>An ultrasensitive nanofiber-based assay for enzymatic hydrolysis and deep-sea microbial degradation of cellulose.</title>
        <authorList>
            <person name="Tsudome M."/>
            <person name="Tachioka M."/>
            <person name="Miyazaki M."/>
            <person name="Uchimura K."/>
            <person name="Tsuda M."/>
            <person name="Takaki Y."/>
            <person name="Deguchi S."/>
        </authorList>
    </citation>
    <scope>NUCLEOTIDE SEQUENCE [LARGE SCALE GENOMIC DNA]</scope>
    <source>
        <strain evidence="2 3">GE09</strain>
    </source>
</reference>
<evidence type="ECO:0000313" key="2">
    <source>
        <dbReference type="EMBL" id="BCD99915.1"/>
    </source>
</evidence>
<dbReference type="EMBL" id="AP023086">
    <property type="protein sequence ID" value="BCD99915.1"/>
    <property type="molecule type" value="Genomic_DNA"/>
</dbReference>
<dbReference type="RefSeq" id="WP_236985215.1">
    <property type="nucleotide sequence ID" value="NZ_AP023086.1"/>
</dbReference>
<keyword evidence="3" id="KW-1185">Reference proteome</keyword>